<proteinExistence type="inferred from homology"/>
<dbReference type="InterPro" id="IPR005225">
    <property type="entry name" value="Small_GTP-bd"/>
</dbReference>
<protein>
    <recommendedName>
        <fullName evidence="7">Elongation factor G, mitochondrial</fullName>
        <shortName evidence="7">EF-Gmt</shortName>
    </recommendedName>
    <alternativeName>
        <fullName evidence="7">Elongation factor G 1, mitochondrial</fullName>
        <shortName evidence="7">mEF-G 1</shortName>
    </alternativeName>
    <alternativeName>
        <fullName evidence="7">Elongation factor G1</fullName>
    </alternativeName>
</protein>
<dbReference type="CDD" id="cd04091">
    <property type="entry name" value="mtEFG1_II_like"/>
    <property type="match status" value="1"/>
</dbReference>
<comment type="similarity">
    <text evidence="7">Belongs to the GTP-binding elongation factor family. EF-G/EF-2 subfamily.</text>
</comment>
<dbReference type="SUPFAM" id="SSF54211">
    <property type="entry name" value="Ribosomal protein S5 domain 2-like"/>
    <property type="match status" value="1"/>
</dbReference>
<dbReference type="SUPFAM" id="SSF54980">
    <property type="entry name" value="EF-G C-terminal domain-like"/>
    <property type="match status" value="2"/>
</dbReference>
<keyword evidence="6 7" id="KW-0342">GTP-binding</keyword>
<dbReference type="PANTHER" id="PTHR43636">
    <property type="entry name" value="ELONGATION FACTOR G, MITOCHONDRIAL"/>
    <property type="match status" value="1"/>
</dbReference>
<dbReference type="CDD" id="cd01886">
    <property type="entry name" value="EF-G"/>
    <property type="match status" value="1"/>
</dbReference>
<evidence type="ECO:0000256" key="3">
    <source>
        <dbReference type="ARBA" id="ARBA00022768"/>
    </source>
</evidence>
<dbReference type="FunFam" id="3.40.50.300:FF:000029">
    <property type="entry name" value="Elongation factor G"/>
    <property type="match status" value="1"/>
</dbReference>
<dbReference type="InterPro" id="IPR004540">
    <property type="entry name" value="Transl_elong_EFG/EF2"/>
</dbReference>
<feature type="binding site" evidence="7">
    <location>
        <begin position="900"/>
        <end position="904"/>
    </location>
    <ligand>
        <name>GTP</name>
        <dbReference type="ChEBI" id="CHEBI:37565"/>
    </ligand>
</feature>
<keyword evidence="3 7" id="KW-0251">Elongation factor</keyword>
<dbReference type="InterPro" id="IPR020568">
    <property type="entry name" value="Ribosomal_Su5_D2-typ_SF"/>
</dbReference>
<dbReference type="Pfam" id="PF03144">
    <property type="entry name" value="GTP_EFTU_D2"/>
    <property type="match status" value="1"/>
</dbReference>
<evidence type="ECO:0000256" key="5">
    <source>
        <dbReference type="ARBA" id="ARBA00023128"/>
    </source>
</evidence>
<comment type="similarity">
    <text evidence="1">Belongs to the TRAFAC class translation factor GTPase superfamily. Classic translation factor GTPase family. EF-G/EF-2 subfamily.</text>
</comment>
<dbReference type="InterPro" id="IPR004161">
    <property type="entry name" value="EFTu-like_2"/>
</dbReference>
<evidence type="ECO:0000256" key="4">
    <source>
        <dbReference type="ARBA" id="ARBA00022917"/>
    </source>
</evidence>
<dbReference type="PROSITE" id="PS00301">
    <property type="entry name" value="G_TR_1"/>
    <property type="match status" value="1"/>
</dbReference>
<dbReference type="GO" id="GO:0003746">
    <property type="term" value="F:translation elongation factor activity"/>
    <property type="evidence" value="ECO:0007669"/>
    <property type="project" value="UniProtKB-UniRule"/>
</dbReference>
<dbReference type="Proteomes" id="UP000095285">
    <property type="component" value="Unassembled WGS sequence"/>
</dbReference>
<dbReference type="GO" id="GO:0005525">
    <property type="term" value="F:GTP binding"/>
    <property type="evidence" value="ECO:0007669"/>
    <property type="project" value="UniProtKB-UniRule"/>
</dbReference>
<dbReference type="InterPro" id="IPR048344">
    <property type="entry name" value="Zw10_middle"/>
</dbReference>
<dbReference type="PROSITE" id="PS51722">
    <property type="entry name" value="G_TR_2"/>
    <property type="match status" value="1"/>
</dbReference>
<dbReference type="InterPro" id="IPR047872">
    <property type="entry name" value="EFG_IV"/>
</dbReference>
<keyword evidence="5 7" id="KW-0496">Mitochondrion</keyword>
<dbReference type="GO" id="GO:0070125">
    <property type="term" value="P:mitochondrial translational elongation"/>
    <property type="evidence" value="ECO:0007669"/>
    <property type="project" value="UniProtKB-UniRule"/>
</dbReference>
<dbReference type="GO" id="GO:0003924">
    <property type="term" value="F:GTPase activity"/>
    <property type="evidence" value="ECO:0007669"/>
    <property type="project" value="UniProtKB-UniRule"/>
</dbReference>
<dbReference type="InterPro" id="IPR009022">
    <property type="entry name" value="EFG_III"/>
</dbReference>
<dbReference type="FunFam" id="3.30.70.870:FF:000001">
    <property type="entry name" value="Elongation factor G"/>
    <property type="match status" value="1"/>
</dbReference>
<reference evidence="9" key="1">
    <citation type="submission" date="2012-04" db="EMBL/GenBank/DDBJ databases">
        <title>The Genome Sequence of Loa loa.</title>
        <authorList>
            <consortium name="The Broad Institute Genome Sequencing Platform"/>
            <consortium name="Broad Institute Genome Sequencing Center for Infectious Disease"/>
            <person name="Nutman T.B."/>
            <person name="Fink D.L."/>
            <person name="Russ C."/>
            <person name="Young S."/>
            <person name="Zeng Q."/>
            <person name="Gargeya S."/>
            <person name="Alvarado L."/>
            <person name="Berlin A."/>
            <person name="Chapman S.B."/>
            <person name="Chen Z."/>
            <person name="Freedman E."/>
            <person name="Gellesch M."/>
            <person name="Goldberg J."/>
            <person name="Griggs A."/>
            <person name="Gujja S."/>
            <person name="Heilman E.R."/>
            <person name="Heiman D."/>
            <person name="Howarth C."/>
            <person name="Mehta T."/>
            <person name="Neiman D."/>
            <person name="Pearson M."/>
            <person name="Roberts A."/>
            <person name="Saif S."/>
            <person name="Shea T."/>
            <person name="Shenoy N."/>
            <person name="Sisk P."/>
            <person name="Stolte C."/>
            <person name="Sykes S."/>
            <person name="White J."/>
            <person name="Yandava C."/>
            <person name="Haas B."/>
            <person name="Henn M.R."/>
            <person name="Nusbaum C."/>
            <person name="Birren B."/>
        </authorList>
    </citation>
    <scope>NUCLEOTIDE SEQUENCE [LARGE SCALE GENOMIC DNA]</scope>
</reference>
<dbReference type="InterPro" id="IPR041095">
    <property type="entry name" value="EFG_II"/>
</dbReference>
<dbReference type="FunFam" id="2.40.30.10:FF:000022">
    <property type="entry name" value="Elongation factor G, mitochondrial"/>
    <property type="match status" value="1"/>
</dbReference>
<evidence type="ECO:0000313" key="9">
    <source>
        <dbReference type="Proteomes" id="UP000095285"/>
    </source>
</evidence>
<dbReference type="CDD" id="cd16262">
    <property type="entry name" value="EFG_III"/>
    <property type="match status" value="1"/>
</dbReference>
<dbReference type="Gene3D" id="3.40.50.300">
    <property type="entry name" value="P-loop containing nucleotide triphosphate hydrolases"/>
    <property type="match status" value="1"/>
</dbReference>
<dbReference type="Pfam" id="PF22766">
    <property type="entry name" value="ZW10_C2"/>
    <property type="match status" value="1"/>
</dbReference>
<dbReference type="Pfam" id="PF20666">
    <property type="entry name" value="ZW10_C"/>
    <property type="match status" value="1"/>
</dbReference>
<dbReference type="NCBIfam" id="TIGR00231">
    <property type="entry name" value="small_GTP"/>
    <property type="match status" value="1"/>
</dbReference>
<evidence type="ECO:0000259" key="8">
    <source>
        <dbReference type="PROSITE" id="PS51722"/>
    </source>
</evidence>
<keyword evidence="2 7" id="KW-0547">Nucleotide-binding</keyword>
<accession>A0A1I7W2R3</accession>
<dbReference type="InterPro" id="IPR035647">
    <property type="entry name" value="EFG_III/V"/>
</dbReference>
<reference evidence="10" key="2">
    <citation type="submission" date="2016-11" db="UniProtKB">
        <authorList>
            <consortium name="WormBaseParasite"/>
        </authorList>
    </citation>
    <scope>IDENTIFICATION</scope>
</reference>
<keyword evidence="9" id="KW-1185">Reference proteome</keyword>
<sequence>MATTVGTPEKRMLSVDVSNGKRDNIGQEISSLERLIATAMTDIASEINKKYVECIPDLVTTNKLLDTIRSTCSAVNHSVDSIANNVENVAKEAELNKKELEKLESLKDWKLKMHSLEEIESLICQLWYSSNEENSLVNAQLLVQLEGKLKDIIQEDKTIDKTFAERIGPALKTEIVMLRQGLTYMLNSFWDQIFSVRELNNKVILHLTGSSCDALNEKLSAMDILNLIDAKVGKLSFALMHHFCKRLIAAKDPTEIIIYRGGTSFSDHEFVVRKETPVEDGKRKRPDPEKVFRAMLELFQNLGSNLGAMKVSGKSMVQLIGDKISNEIVELLVHECLTPAIPYDSKDIPAFETLLATTDQFGEEMKKLGFFTNLTESFRKFAENYESTFINRRCNKIIGEARSLIEAPLTDFISVGSTSNTDDDETVEEFIKLGLRKPEETDGNEEHYPKLMRLVSCQVSKTAADITDLIVRTLDDAAKTDSASAMAKMLQTARNIVELYAWTAPQKHDSEISSVPVLAAIFYNNCYYICHRLMVITVEILPKMRDVMQTKNLFISFMDFIPNLRQIAAESMEKQLAQRRRQISTLLADDKIFFGLDDVSQYEKCMKCLDGCMMNLEQISGVWRTVLTKIVYANCVGNVISFFFNTLIKILLSAEDIRATDAELSAIVLRKILKRSEMLFVIGQSKHSSIHRYAEAPYFRIKELLFCLDSSLQNIYDRWCDGKGPLAQWLHADEVRHLVKALFQNTEKRAQVNGFVCIILGSLNVTTAVTQVHTSYWKLKKRKIMVLSRTRRVPLDIKSFVVNWRNLATTQTDPIPTCRIKPLEKIRNIGISAHIDSGKTTVTERILYYAGRIREMHEVKGKDEVGATMDFMDLERERGITIQSAATYVDWNGVNINIIDTPGHVDFTVEVERALRVLDGAVLVLCGVGGVQSQTFTVNRQLARYNVPFITFINKLDRTGANPFKALNDIRTKLKHNAALLQIPIGKEHGFKGVVDLIEEQAVYNEDSDGSILRRDEIPAELRAQAKDMRQELIEYLANGDDLIAEQWLDNITPTASQIHKAVRRATIKRTFVPMFVGTALKNKGVQLMIDAIVQYLPNPSEVVNRASTLNKVSGKEEQIVLNPERSNTQPFVGLAFKLEAGKFGQLTYFRVYQGQLCRGDTIYASKDGRKVRVQKLVRIHANSLQEIDTAFAGDICATYGLECFSGETFCGESDYEVHCESMHIPQPVISMSIRCVNNKDGEKFMKALNRFTKEDPTFRKEYNTEARETVVSGMGELHLEIYAQRMKNEFNCPVVLGAPTVAYRETIANPYKFYYRHKKQTGGQGQFGEIEGIMEPLPPHRNMEVEFVDETIGNNIPKNLIVPLRKGFNMMLDEGPLIHTKIAGIKVRLQDGKTHEVDSTDIAMINTMQNMMREAFLKAEWKLLEPIMKVDITIPEEFQSSISSTLSSGSILLDSSLSGGYLTLICEAPLRAMFGYSTKLRTMTKGKGEYVMEFARYAPLALDIQQQVMRDWKEAQEANEKGSDKRKKK</sequence>
<dbReference type="eggNOG" id="KOG0465">
    <property type="taxonomic scope" value="Eukaryota"/>
</dbReference>
<dbReference type="SMART" id="SM00838">
    <property type="entry name" value="EFG_C"/>
    <property type="match status" value="1"/>
</dbReference>
<dbReference type="InterPro" id="IPR048343">
    <property type="entry name" value="ZW10_C"/>
</dbReference>
<dbReference type="InterPro" id="IPR000795">
    <property type="entry name" value="T_Tr_GTP-bd_dom"/>
</dbReference>
<dbReference type="InterPro" id="IPR046362">
    <property type="entry name" value="Zw10/DSL1_C_sf"/>
</dbReference>
<comment type="function">
    <text evidence="7">Mitochondrial GTPase that catalyzes the GTP-dependent ribosomal translocation step during translation elongation. During this step, the ribosome changes from the pre-translocational (PRE) to the post-translocational (POST) state as the newly formed A-site-bound peptidyl-tRNA and P-site-bound deacylated tRNA move to the P and E sites, respectively. Catalyzes the coordinated movement of the two tRNA molecules, the mRNA and conformational changes in the ribosome.</text>
</comment>
<dbReference type="SUPFAM" id="SSF52540">
    <property type="entry name" value="P-loop containing nucleoside triphosphate hydrolases"/>
    <property type="match status" value="1"/>
</dbReference>
<dbReference type="FunFam" id="3.30.70.240:FF:000001">
    <property type="entry name" value="Elongation factor G"/>
    <property type="match status" value="1"/>
</dbReference>
<dbReference type="Gene3D" id="3.30.70.240">
    <property type="match status" value="1"/>
</dbReference>
<dbReference type="Pfam" id="PF14492">
    <property type="entry name" value="EFG_III"/>
    <property type="match status" value="1"/>
</dbReference>
<dbReference type="UniPathway" id="UPA00345"/>
<dbReference type="InterPro" id="IPR055148">
    <property type="entry name" value="ZW10_C_2"/>
</dbReference>
<dbReference type="CDD" id="cd01434">
    <property type="entry name" value="EFG_mtEFG1_IV"/>
    <property type="match status" value="1"/>
</dbReference>
<dbReference type="PRINTS" id="PR00315">
    <property type="entry name" value="ELONGATNFCT"/>
</dbReference>
<comment type="subcellular location">
    <subcellularLocation>
        <location evidence="7">Mitochondrion</location>
    </subcellularLocation>
</comment>
<dbReference type="Gene3D" id="3.30.70.870">
    <property type="entry name" value="Elongation Factor G (Translational Gtpase), domain 3"/>
    <property type="match status" value="1"/>
</dbReference>
<dbReference type="STRING" id="7209.A0A1I7W2R3"/>
<name>A0A1I7W2R3_LOALO</name>
<dbReference type="GO" id="GO:0005739">
    <property type="term" value="C:mitochondrion"/>
    <property type="evidence" value="ECO:0007669"/>
    <property type="project" value="UniProtKB-SubCell"/>
</dbReference>
<dbReference type="NCBIfam" id="TIGR00484">
    <property type="entry name" value="EF-G"/>
    <property type="match status" value="1"/>
</dbReference>
<dbReference type="SUPFAM" id="SSF50447">
    <property type="entry name" value="Translation proteins"/>
    <property type="match status" value="1"/>
</dbReference>
<dbReference type="InterPro" id="IPR009000">
    <property type="entry name" value="Transl_B-barrel_sf"/>
</dbReference>
<dbReference type="Pfam" id="PF00679">
    <property type="entry name" value="EFG_C"/>
    <property type="match status" value="1"/>
</dbReference>
<feature type="binding site" evidence="7">
    <location>
        <begin position="833"/>
        <end position="840"/>
    </location>
    <ligand>
        <name>GTP</name>
        <dbReference type="ChEBI" id="CHEBI:37565"/>
    </ligand>
</feature>
<dbReference type="Gene3D" id="2.40.30.10">
    <property type="entry name" value="Translation factors"/>
    <property type="match status" value="1"/>
</dbReference>
<feature type="domain" description="Tr-type G" evidence="8">
    <location>
        <begin position="824"/>
        <end position="1101"/>
    </location>
</feature>
<comment type="pathway">
    <text evidence="7">Protein biosynthesis; polypeptide chain elongation.</text>
</comment>
<dbReference type="WBParaSite" id="EN70_9007">
    <property type="protein sequence ID" value="EN70_9007"/>
    <property type="gene ID" value="EN70_9007"/>
</dbReference>
<evidence type="ECO:0000256" key="6">
    <source>
        <dbReference type="ARBA" id="ARBA00023134"/>
    </source>
</evidence>
<organism evidence="9 10">
    <name type="scientific">Loa loa</name>
    <name type="common">Eye worm</name>
    <name type="synonym">Filaria loa</name>
    <dbReference type="NCBI Taxonomy" id="7209"/>
    <lineage>
        <taxon>Eukaryota</taxon>
        <taxon>Metazoa</taxon>
        <taxon>Ecdysozoa</taxon>
        <taxon>Nematoda</taxon>
        <taxon>Chromadorea</taxon>
        <taxon>Rhabditida</taxon>
        <taxon>Spirurina</taxon>
        <taxon>Spiruromorpha</taxon>
        <taxon>Filarioidea</taxon>
        <taxon>Onchocercidae</taxon>
        <taxon>Loa</taxon>
    </lineage>
</organism>
<dbReference type="InterPro" id="IPR000640">
    <property type="entry name" value="EFG_V-like"/>
</dbReference>
<evidence type="ECO:0000256" key="7">
    <source>
        <dbReference type="HAMAP-Rule" id="MF_03061"/>
    </source>
</evidence>
<dbReference type="Pfam" id="PF03764">
    <property type="entry name" value="EFG_IV"/>
    <property type="match status" value="1"/>
</dbReference>
<dbReference type="Gene3D" id="3.30.230.10">
    <property type="match status" value="1"/>
</dbReference>
<dbReference type="PANTHER" id="PTHR43636:SF2">
    <property type="entry name" value="ELONGATION FACTOR G, MITOCHONDRIAL"/>
    <property type="match status" value="1"/>
</dbReference>
<dbReference type="Gene3D" id="1.10.357.150">
    <property type="match status" value="1"/>
</dbReference>
<dbReference type="InterPro" id="IPR014721">
    <property type="entry name" value="Ribsml_uS5_D2-typ_fold_subgr"/>
</dbReference>
<evidence type="ECO:0000256" key="2">
    <source>
        <dbReference type="ARBA" id="ARBA00022741"/>
    </source>
</evidence>
<keyword evidence="4 7" id="KW-0648">Protein biosynthesis</keyword>
<evidence type="ECO:0000256" key="1">
    <source>
        <dbReference type="ARBA" id="ARBA00005870"/>
    </source>
</evidence>
<dbReference type="SMART" id="SM00889">
    <property type="entry name" value="EFG_IV"/>
    <property type="match status" value="1"/>
</dbReference>
<dbReference type="Pfam" id="PF00009">
    <property type="entry name" value="GTP_EFTU"/>
    <property type="match status" value="1"/>
</dbReference>
<dbReference type="HAMAP" id="MF_00054_B">
    <property type="entry name" value="EF_G_EF_2_B"/>
    <property type="match status" value="1"/>
</dbReference>
<dbReference type="InterPro" id="IPR031157">
    <property type="entry name" value="G_TR_CS"/>
</dbReference>
<evidence type="ECO:0000313" key="10">
    <source>
        <dbReference type="WBParaSite" id="EN70_9007"/>
    </source>
</evidence>
<dbReference type="Pfam" id="PF20665">
    <property type="entry name" value="Zw10_middle"/>
    <property type="match status" value="1"/>
</dbReference>
<dbReference type="InterPro" id="IPR005517">
    <property type="entry name" value="Transl_elong_EFG/EF2_IV"/>
</dbReference>
<feature type="binding site" evidence="7">
    <location>
        <begin position="954"/>
        <end position="957"/>
    </location>
    <ligand>
        <name>GTP</name>
        <dbReference type="ChEBI" id="CHEBI:37565"/>
    </ligand>
</feature>
<dbReference type="InterPro" id="IPR027417">
    <property type="entry name" value="P-loop_NTPase"/>
</dbReference>